<proteinExistence type="predicted"/>
<evidence type="ECO:0000313" key="2">
    <source>
        <dbReference type="EMBL" id="GIE45799.1"/>
    </source>
</evidence>
<evidence type="ECO:0000313" key="3">
    <source>
        <dbReference type="Proteomes" id="UP000631312"/>
    </source>
</evidence>
<organism evidence="2 3">
    <name type="scientific">Actinoplanes lobatus</name>
    <dbReference type="NCBI Taxonomy" id="113568"/>
    <lineage>
        <taxon>Bacteria</taxon>
        <taxon>Bacillati</taxon>
        <taxon>Actinomycetota</taxon>
        <taxon>Actinomycetes</taxon>
        <taxon>Micromonosporales</taxon>
        <taxon>Micromonosporaceae</taxon>
        <taxon>Actinoplanes</taxon>
    </lineage>
</organism>
<feature type="compositionally biased region" description="Polar residues" evidence="1">
    <location>
        <begin position="117"/>
        <end position="126"/>
    </location>
</feature>
<evidence type="ECO:0000256" key="1">
    <source>
        <dbReference type="SAM" id="MobiDB-lite"/>
    </source>
</evidence>
<comment type="caution">
    <text evidence="2">The sequence shown here is derived from an EMBL/GenBank/DDBJ whole genome shotgun (WGS) entry which is preliminary data.</text>
</comment>
<feature type="compositionally biased region" description="Polar residues" evidence="1">
    <location>
        <begin position="10"/>
        <end position="34"/>
    </location>
</feature>
<feature type="region of interest" description="Disordered" evidence="1">
    <location>
        <begin position="1"/>
        <end position="42"/>
    </location>
</feature>
<dbReference type="Proteomes" id="UP000631312">
    <property type="component" value="Unassembled WGS sequence"/>
</dbReference>
<name>A0ABQ4AXP7_9ACTN</name>
<protein>
    <submittedName>
        <fullName evidence="2">Uncharacterized protein</fullName>
    </submittedName>
</protein>
<accession>A0ABQ4AXP7</accession>
<keyword evidence="3" id="KW-1185">Reference proteome</keyword>
<sequence>MSTARLLLSCHTSGTVDTGSRKQTPQPEGSSPSNPGLDRFEHESASLLTAGACSGDVSTFGVKMRHRTGSGWTRDLVEYSVNRPQARRRTVCVKYLYSRSAANSVLASGDGHRDAQTDQGEPTDTADQGKPSW</sequence>
<feature type="region of interest" description="Disordered" evidence="1">
    <location>
        <begin position="104"/>
        <end position="133"/>
    </location>
</feature>
<dbReference type="EMBL" id="BOMP01000174">
    <property type="protein sequence ID" value="GIE45799.1"/>
    <property type="molecule type" value="Genomic_DNA"/>
</dbReference>
<gene>
    <name evidence="2" type="ORF">Alo02nite_86970</name>
</gene>
<reference evidence="2 3" key="1">
    <citation type="submission" date="2021-01" db="EMBL/GenBank/DDBJ databases">
        <title>Whole genome shotgun sequence of Actinoplanes lobatus NBRC 12513.</title>
        <authorList>
            <person name="Komaki H."/>
            <person name="Tamura T."/>
        </authorList>
    </citation>
    <scope>NUCLEOTIDE SEQUENCE [LARGE SCALE GENOMIC DNA]</scope>
    <source>
        <strain evidence="2 3">NBRC 12513</strain>
    </source>
</reference>